<feature type="transmembrane region" description="Helical" evidence="7">
    <location>
        <begin position="68"/>
        <end position="92"/>
    </location>
</feature>
<comment type="similarity">
    <text evidence="7">Belongs to the binding-protein-dependent transport system permease family.</text>
</comment>
<dbReference type="PANTHER" id="PTHR43744">
    <property type="entry name" value="ABC TRANSPORTER PERMEASE PROTEIN MG189-RELATED-RELATED"/>
    <property type="match status" value="1"/>
</dbReference>
<reference evidence="9" key="1">
    <citation type="journal article" date="2015" name="PeerJ">
        <title>First genomic representation of candidate bacterial phylum KSB3 points to enhanced environmental sensing as a trigger of wastewater bulking.</title>
        <authorList>
            <person name="Sekiguchi Y."/>
            <person name="Ohashi A."/>
            <person name="Parks D.H."/>
            <person name="Yamauchi T."/>
            <person name="Tyson G.W."/>
            <person name="Hugenholtz P."/>
        </authorList>
    </citation>
    <scope>NUCLEOTIDE SEQUENCE [LARGE SCALE GENOMIC DNA]</scope>
</reference>
<feature type="transmembrane region" description="Helical" evidence="7">
    <location>
        <begin position="138"/>
        <end position="158"/>
    </location>
</feature>
<sequence length="273" mass="30519">MKKPFKTGLIYAALALGGVIMAFPFIWMLLTSFKDYYEIIDIASSFFPRKFTLKNYQKVLETAMFGRWFLNSLFVASLETASVCFLSALVGFTLAKYRFPGQNLIFLMILSTLMIPTEMLVIPWYLMASKIGLIDTYWGVWFPSVITGFGVFLMRQFMRGVPDDLLDAARIDGLHEFGIFLRVALPLVKSAIAALGIFTFIGNWGAFLWPLIIIDSTKMRTLPLGLAFFSGEAGVQWDMIMTGASIATIPVLIVFILFQKHIIKGVALAGLKG</sequence>
<accession>A0A081BYE3</accession>
<dbReference type="PANTHER" id="PTHR43744:SF12">
    <property type="entry name" value="ABC TRANSPORTER PERMEASE PROTEIN MG189-RELATED"/>
    <property type="match status" value="1"/>
</dbReference>
<dbReference type="Proteomes" id="UP000030661">
    <property type="component" value="Unassembled WGS sequence"/>
</dbReference>
<feature type="transmembrane region" description="Helical" evidence="7">
    <location>
        <begin position="239"/>
        <end position="258"/>
    </location>
</feature>
<feature type="transmembrane region" description="Helical" evidence="7">
    <location>
        <begin position="104"/>
        <end position="126"/>
    </location>
</feature>
<protein>
    <submittedName>
        <fullName evidence="9">Binding-protein-dependent transport systems inner membrane component</fullName>
    </submittedName>
</protein>
<dbReference type="STRING" id="1499967.U27_04313"/>
<evidence type="ECO:0000256" key="4">
    <source>
        <dbReference type="ARBA" id="ARBA00022692"/>
    </source>
</evidence>
<dbReference type="EMBL" id="DF820466">
    <property type="protein sequence ID" value="GAK57348.1"/>
    <property type="molecule type" value="Genomic_DNA"/>
</dbReference>
<evidence type="ECO:0000256" key="6">
    <source>
        <dbReference type="ARBA" id="ARBA00023136"/>
    </source>
</evidence>
<dbReference type="InterPro" id="IPR035906">
    <property type="entry name" value="MetI-like_sf"/>
</dbReference>
<feature type="transmembrane region" description="Helical" evidence="7">
    <location>
        <begin position="9"/>
        <end position="30"/>
    </location>
</feature>
<dbReference type="HOGENOM" id="CLU_016047_1_1_0"/>
<evidence type="ECO:0000256" key="3">
    <source>
        <dbReference type="ARBA" id="ARBA00022475"/>
    </source>
</evidence>
<comment type="subcellular location">
    <subcellularLocation>
        <location evidence="1 7">Cell membrane</location>
        <topology evidence="1 7">Multi-pass membrane protein</topology>
    </subcellularLocation>
</comment>
<dbReference type="GO" id="GO:0055085">
    <property type="term" value="P:transmembrane transport"/>
    <property type="evidence" value="ECO:0007669"/>
    <property type="project" value="InterPro"/>
</dbReference>
<feature type="domain" description="ABC transmembrane type-1" evidence="8">
    <location>
        <begin position="69"/>
        <end position="258"/>
    </location>
</feature>
<evidence type="ECO:0000256" key="2">
    <source>
        <dbReference type="ARBA" id="ARBA00022448"/>
    </source>
</evidence>
<keyword evidence="3" id="KW-1003">Cell membrane</keyword>
<dbReference type="eggNOG" id="COG0395">
    <property type="taxonomic scope" value="Bacteria"/>
</dbReference>
<dbReference type="AlphaFoldDB" id="A0A081BYE3"/>
<dbReference type="Pfam" id="PF00528">
    <property type="entry name" value="BPD_transp_1"/>
    <property type="match status" value="1"/>
</dbReference>
<evidence type="ECO:0000256" key="5">
    <source>
        <dbReference type="ARBA" id="ARBA00022989"/>
    </source>
</evidence>
<evidence type="ECO:0000256" key="7">
    <source>
        <dbReference type="RuleBase" id="RU363032"/>
    </source>
</evidence>
<dbReference type="GO" id="GO:0005886">
    <property type="term" value="C:plasma membrane"/>
    <property type="evidence" value="ECO:0007669"/>
    <property type="project" value="UniProtKB-SubCell"/>
</dbReference>
<evidence type="ECO:0000259" key="8">
    <source>
        <dbReference type="PROSITE" id="PS50928"/>
    </source>
</evidence>
<name>A0A081BYE3_VECG1</name>
<proteinExistence type="inferred from homology"/>
<dbReference type="Gene3D" id="1.10.3720.10">
    <property type="entry name" value="MetI-like"/>
    <property type="match status" value="1"/>
</dbReference>
<dbReference type="InterPro" id="IPR000515">
    <property type="entry name" value="MetI-like"/>
</dbReference>
<evidence type="ECO:0000256" key="1">
    <source>
        <dbReference type="ARBA" id="ARBA00004651"/>
    </source>
</evidence>
<organism evidence="9">
    <name type="scientific">Vecturithrix granuli</name>
    <dbReference type="NCBI Taxonomy" id="1499967"/>
    <lineage>
        <taxon>Bacteria</taxon>
        <taxon>Candidatus Moduliflexota</taxon>
        <taxon>Candidatus Vecturitrichia</taxon>
        <taxon>Candidatus Vecturitrichales</taxon>
        <taxon>Candidatus Vecturitrichaceae</taxon>
        <taxon>Candidatus Vecturithrix</taxon>
    </lineage>
</organism>
<dbReference type="CDD" id="cd06261">
    <property type="entry name" value="TM_PBP2"/>
    <property type="match status" value="1"/>
</dbReference>
<dbReference type="SUPFAM" id="SSF161098">
    <property type="entry name" value="MetI-like"/>
    <property type="match status" value="1"/>
</dbReference>
<keyword evidence="6 7" id="KW-0472">Membrane</keyword>
<keyword evidence="2 7" id="KW-0813">Transport</keyword>
<keyword evidence="5 7" id="KW-1133">Transmembrane helix</keyword>
<gene>
    <name evidence="9" type="ORF">U27_04313</name>
</gene>
<keyword evidence="4 7" id="KW-0812">Transmembrane</keyword>
<dbReference type="PROSITE" id="PS50928">
    <property type="entry name" value="ABC_TM1"/>
    <property type="match status" value="1"/>
</dbReference>
<keyword evidence="10" id="KW-1185">Reference proteome</keyword>
<evidence type="ECO:0000313" key="10">
    <source>
        <dbReference type="Proteomes" id="UP000030661"/>
    </source>
</evidence>
<evidence type="ECO:0000313" key="9">
    <source>
        <dbReference type="EMBL" id="GAK57348.1"/>
    </source>
</evidence>